<proteinExistence type="predicted"/>
<keyword evidence="1" id="KW-0812">Transmembrane</keyword>
<dbReference type="AlphaFoldDB" id="A0AAD7ASP2"/>
<keyword evidence="1" id="KW-0472">Membrane</keyword>
<sequence>MRSSDLQRGERLVQIPVTEFETRVVLADIPYRLAFRFFPAAISSPLVFGLVLTSIICDAPHATAVNDNEAEEIPDLVDDEGRVVGFSL</sequence>
<comment type="caution">
    <text evidence="2">The sequence shown here is derived from an EMBL/GenBank/DDBJ whole genome shotgun (WGS) entry which is preliminary data.</text>
</comment>
<feature type="transmembrane region" description="Helical" evidence="1">
    <location>
        <begin position="33"/>
        <end position="56"/>
    </location>
</feature>
<evidence type="ECO:0000313" key="2">
    <source>
        <dbReference type="EMBL" id="KAJ7367228.1"/>
    </source>
</evidence>
<organism evidence="2 3">
    <name type="scientific">Mycena albidolilacea</name>
    <dbReference type="NCBI Taxonomy" id="1033008"/>
    <lineage>
        <taxon>Eukaryota</taxon>
        <taxon>Fungi</taxon>
        <taxon>Dikarya</taxon>
        <taxon>Basidiomycota</taxon>
        <taxon>Agaricomycotina</taxon>
        <taxon>Agaricomycetes</taxon>
        <taxon>Agaricomycetidae</taxon>
        <taxon>Agaricales</taxon>
        <taxon>Marasmiineae</taxon>
        <taxon>Mycenaceae</taxon>
        <taxon>Mycena</taxon>
    </lineage>
</organism>
<accession>A0AAD7ASP2</accession>
<dbReference type="EMBL" id="JARIHO010000002">
    <property type="protein sequence ID" value="KAJ7367228.1"/>
    <property type="molecule type" value="Genomic_DNA"/>
</dbReference>
<gene>
    <name evidence="2" type="ORF">DFH08DRAFT_949201</name>
</gene>
<evidence type="ECO:0000256" key="1">
    <source>
        <dbReference type="SAM" id="Phobius"/>
    </source>
</evidence>
<dbReference type="Proteomes" id="UP001218218">
    <property type="component" value="Unassembled WGS sequence"/>
</dbReference>
<keyword evidence="1" id="KW-1133">Transmembrane helix</keyword>
<keyword evidence="3" id="KW-1185">Reference proteome</keyword>
<reference evidence="2" key="1">
    <citation type="submission" date="2023-03" db="EMBL/GenBank/DDBJ databases">
        <title>Massive genome expansion in bonnet fungi (Mycena s.s.) driven by repeated elements and novel gene families across ecological guilds.</title>
        <authorList>
            <consortium name="Lawrence Berkeley National Laboratory"/>
            <person name="Harder C.B."/>
            <person name="Miyauchi S."/>
            <person name="Viragh M."/>
            <person name="Kuo A."/>
            <person name="Thoen E."/>
            <person name="Andreopoulos B."/>
            <person name="Lu D."/>
            <person name="Skrede I."/>
            <person name="Drula E."/>
            <person name="Henrissat B."/>
            <person name="Morin E."/>
            <person name="Kohler A."/>
            <person name="Barry K."/>
            <person name="LaButti K."/>
            <person name="Morin E."/>
            <person name="Salamov A."/>
            <person name="Lipzen A."/>
            <person name="Mereny Z."/>
            <person name="Hegedus B."/>
            <person name="Baldrian P."/>
            <person name="Stursova M."/>
            <person name="Weitz H."/>
            <person name="Taylor A."/>
            <person name="Grigoriev I.V."/>
            <person name="Nagy L.G."/>
            <person name="Martin F."/>
            <person name="Kauserud H."/>
        </authorList>
    </citation>
    <scope>NUCLEOTIDE SEQUENCE</scope>
    <source>
        <strain evidence="2">CBHHK002</strain>
    </source>
</reference>
<evidence type="ECO:0000313" key="3">
    <source>
        <dbReference type="Proteomes" id="UP001218218"/>
    </source>
</evidence>
<name>A0AAD7ASP2_9AGAR</name>
<protein>
    <submittedName>
        <fullName evidence="2">Uncharacterized protein</fullName>
    </submittedName>
</protein>